<reference evidence="1 2" key="1">
    <citation type="journal article" date="2014" name="PLoS Genet.">
        <title>Phylogenetically driven sequencing of extremely halophilic archaea reveals strategies for static and dynamic osmo-response.</title>
        <authorList>
            <person name="Becker E.A."/>
            <person name="Seitzer P.M."/>
            <person name="Tritt A."/>
            <person name="Larsen D."/>
            <person name="Krusor M."/>
            <person name="Yao A.I."/>
            <person name="Wu D."/>
            <person name="Madern D."/>
            <person name="Eisen J.A."/>
            <person name="Darling A.E."/>
            <person name="Facciotti M.T."/>
        </authorList>
    </citation>
    <scope>NUCLEOTIDE SEQUENCE [LARGE SCALE GENOMIC DNA]</scope>
    <source>
        <strain evidence="1 2">JCM 10990</strain>
    </source>
</reference>
<protein>
    <submittedName>
        <fullName evidence="1">Uncharacterized protein</fullName>
    </submittedName>
</protein>
<dbReference type="AlphaFoldDB" id="M0B7L1"/>
<accession>M0B7L1</accession>
<keyword evidence="2" id="KW-1185">Reference proteome</keyword>
<sequence length="65" mass="7497">MEIHVAETRLLTLVVVGIVEIEFFFDTVWTPPLFDVTDVNRDESLFNSFVSAKRSLARNSHLLFL</sequence>
<dbReference type="Proteomes" id="UP000011693">
    <property type="component" value="Unassembled WGS sequence"/>
</dbReference>
<proteinExistence type="predicted"/>
<comment type="caution">
    <text evidence="1">The sequence shown here is derived from an EMBL/GenBank/DDBJ whole genome shotgun (WGS) entry which is preliminary data.</text>
</comment>
<evidence type="ECO:0000313" key="2">
    <source>
        <dbReference type="Proteomes" id="UP000011693"/>
    </source>
</evidence>
<dbReference type="EMBL" id="AOIN01000008">
    <property type="protein sequence ID" value="ELZ06487.1"/>
    <property type="molecule type" value="Genomic_DNA"/>
</dbReference>
<name>M0B7L1_9EURY</name>
<gene>
    <name evidence="1" type="ORF">C482_01675</name>
</gene>
<organism evidence="1 2">
    <name type="scientific">Natrialba chahannaoensis JCM 10990</name>
    <dbReference type="NCBI Taxonomy" id="1227492"/>
    <lineage>
        <taxon>Archaea</taxon>
        <taxon>Methanobacteriati</taxon>
        <taxon>Methanobacteriota</taxon>
        <taxon>Stenosarchaea group</taxon>
        <taxon>Halobacteria</taxon>
        <taxon>Halobacteriales</taxon>
        <taxon>Natrialbaceae</taxon>
        <taxon>Natrialba</taxon>
    </lineage>
</organism>
<evidence type="ECO:0000313" key="1">
    <source>
        <dbReference type="EMBL" id="ELZ06487.1"/>
    </source>
</evidence>